<sequence>MTGSALLSASRTRFSATGWRSVRVAALLFLACCFQSIFVAPRARAADAGSDYPSHAVTIVVPFAAGGAGDLTTRLFAQKLMQIVNRPVIVLNRPGAGFVNSATMVANARPDGYTVFLSGNGADISSVLFRSLPYRLSDFRHVSTVSFFTPAILVDDHASYRSVADLIADAKTHPGKLNIATVSAGSTQNLVALLFRMKAGVDIQIVPFETTSEVLSALRGGSVQAVVEVIPSVLGQVSSGAIRALAVTSPARFKGLPQVPTLAECGFPGFDATSWSGLSVPVKTSDAVVSRLASAAAVALADPDVKRKMLMLGAEGRASTPDQMTRLVQIDTAKWRDVIQQAGIPRR</sequence>
<dbReference type="PIRSF" id="PIRSF017082">
    <property type="entry name" value="YflP"/>
    <property type="match status" value="1"/>
</dbReference>
<dbReference type="Pfam" id="PF03401">
    <property type="entry name" value="TctC"/>
    <property type="match status" value="1"/>
</dbReference>
<comment type="caution">
    <text evidence="2">The sequence shown here is derived from an EMBL/GenBank/DDBJ whole genome shotgun (WGS) entry which is preliminary data.</text>
</comment>
<organism evidence="2 3">
    <name type="scientific">Paraburkholderia aspalathi</name>
    <dbReference type="NCBI Taxonomy" id="1324617"/>
    <lineage>
        <taxon>Bacteria</taxon>
        <taxon>Pseudomonadati</taxon>
        <taxon>Pseudomonadota</taxon>
        <taxon>Betaproteobacteria</taxon>
        <taxon>Burkholderiales</taxon>
        <taxon>Burkholderiaceae</taxon>
        <taxon>Paraburkholderia</taxon>
    </lineage>
</organism>
<reference evidence="2 3" key="1">
    <citation type="submission" date="2021-02" db="EMBL/GenBank/DDBJ databases">
        <authorList>
            <person name="Vanwijnsberghe S."/>
        </authorList>
    </citation>
    <scope>NUCLEOTIDE SEQUENCE [LARGE SCALE GENOMIC DNA]</scope>
    <source>
        <strain evidence="2 3">R-69658</strain>
    </source>
</reference>
<accession>A0ABN7KFM2</accession>
<dbReference type="InterPro" id="IPR005064">
    <property type="entry name" value="BUG"/>
</dbReference>
<evidence type="ECO:0000256" key="1">
    <source>
        <dbReference type="ARBA" id="ARBA00006987"/>
    </source>
</evidence>
<evidence type="ECO:0000313" key="3">
    <source>
        <dbReference type="Proteomes" id="UP000674425"/>
    </source>
</evidence>
<comment type="similarity">
    <text evidence="1">Belongs to the UPF0065 (bug) family.</text>
</comment>
<dbReference type="Gene3D" id="3.40.190.150">
    <property type="entry name" value="Bordetella uptake gene, domain 1"/>
    <property type="match status" value="1"/>
</dbReference>
<name>A0ABN7KFM2_9BURK</name>
<proteinExistence type="inferred from homology"/>
<dbReference type="RefSeq" id="WP_200617670.1">
    <property type="nucleotide sequence ID" value="NZ_CAJNAU010000001.1"/>
</dbReference>
<dbReference type="InterPro" id="IPR042100">
    <property type="entry name" value="Bug_dom1"/>
</dbReference>
<protein>
    <recommendedName>
        <fullName evidence="4">Tripartite-type tricarboxylate transporter, receptor component TctC</fullName>
    </recommendedName>
</protein>
<evidence type="ECO:0008006" key="4">
    <source>
        <dbReference type="Google" id="ProtNLM"/>
    </source>
</evidence>
<dbReference type="Proteomes" id="UP000674425">
    <property type="component" value="Unassembled WGS sequence"/>
</dbReference>
<dbReference type="PANTHER" id="PTHR42928:SF5">
    <property type="entry name" value="BLR1237 PROTEIN"/>
    <property type="match status" value="1"/>
</dbReference>
<dbReference type="EMBL" id="CAJNAU010000001">
    <property type="protein sequence ID" value="CAE6690655.1"/>
    <property type="molecule type" value="Genomic_DNA"/>
</dbReference>
<dbReference type="Gene3D" id="3.40.190.10">
    <property type="entry name" value="Periplasmic binding protein-like II"/>
    <property type="match status" value="1"/>
</dbReference>
<gene>
    <name evidence="2" type="ORF">R69658_00021</name>
</gene>
<evidence type="ECO:0000313" key="2">
    <source>
        <dbReference type="EMBL" id="CAE6690655.1"/>
    </source>
</evidence>
<keyword evidence="3" id="KW-1185">Reference proteome</keyword>
<dbReference type="SUPFAM" id="SSF53850">
    <property type="entry name" value="Periplasmic binding protein-like II"/>
    <property type="match status" value="1"/>
</dbReference>
<dbReference type="PANTHER" id="PTHR42928">
    <property type="entry name" value="TRICARBOXYLATE-BINDING PROTEIN"/>
    <property type="match status" value="1"/>
</dbReference>